<accession>A0ABY7DRP5</accession>
<evidence type="ECO:0000313" key="2">
    <source>
        <dbReference type="Proteomes" id="UP001164746"/>
    </source>
</evidence>
<organism evidence="1 2">
    <name type="scientific">Mya arenaria</name>
    <name type="common">Soft-shell clam</name>
    <dbReference type="NCBI Taxonomy" id="6604"/>
    <lineage>
        <taxon>Eukaryota</taxon>
        <taxon>Metazoa</taxon>
        <taxon>Spiralia</taxon>
        <taxon>Lophotrochozoa</taxon>
        <taxon>Mollusca</taxon>
        <taxon>Bivalvia</taxon>
        <taxon>Autobranchia</taxon>
        <taxon>Heteroconchia</taxon>
        <taxon>Euheterodonta</taxon>
        <taxon>Imparidentia</taxon>
        <taxon>Neoheterodontei</taxon>
        <taxon>Myida</taxon>
        <taxon>Myoidea</taxon>
        <taxon>Myidae</taxon>
        <taxon>Mya</taxon>
    </lineage>
</organism>
<dbReference type="EMBL" id="CP111014">
    <property type="protein sequence ID" value="WAR00373.1"/>
    <property type="molecule type" value="Genomic_DNA"/>
</dbReference>
<keyword evidence="2" id="KW-1185">Reference proteome</keyword>
<gene>
    <name evidence="1" type="ORF">MAR_024745</name>
</gene>
<dbReference type="Proteomes" id="UP001164746">
    <property type="component" value="Chromosome 3"/>
</dbReference>
<reference evidence="1" key="1">
    <citation type="submission" date="2022-11" db="EMBL/GenBank/DDBJ databases">
        <title>Centuries of genome instability and evolution in soft-shell clam transmissible cancer (bioRxiv).</title>
        <authorList>
            <person name="Hart S.F.M."/>
            <person name="Yonemitsu M.A."/>
            <person name="Giersch R.M."/>
            <person name="Beal B.F."/>
            <person name="Arriagada G."/>
            <person name="Davis B.W."/>
            <person name="Ostrander E.A."/>
            <person name="Goff S.P."/>
            <person name="Metzger M.J."/>
        </authorList>
    </citation>
    <scope>NUCLEOTIDE SEQUENCE</scope>
    <source>
        <strain evidence="1">MELC-2E11</strain>
        <tissue evidence="1">Siphon/mantle</tissue>
    </source>
</reference>
<sequence length="61" mass="6944">MKDQTSVLGDEDGVFAEWQKPRQSIGRRRKKSNLQDLAAHLNMARDGLPVPYTLCKVRNFG</sequence>
<name>A0ABY7DRP5_MYAAR</name>
<proteinExistence type="predicted"/>
<protein>
    <submittedName>
        <fullName evidence="1">Uncharacterized protein</fullName>
    </submittedName>
</protein>
<evidence type="ECO:0000313" key="1">
    <source>
        <dbReference type="EMBL" id="WAR00373.1"/>
    </source>
</evidence>